<reference evidence="5" key="1">
    <citation type="journal article" date="2014" name="Proc. Natl. Acad. Sci. U.S.A.">
        <title>Extensive sampling of basidiomycete genomes demonstrates inadequacy of the white-rot/brown-rot paradigm for wood decay fungi.</title>
        <authorList>
            <person name="Riley R."/>
            <person name="Salamov A.A."/>
            <person name="Brown D.W."/>
            <person name="Nagy L.G."/>
            <person name="Floudas D."/>
            <person name="Held B.W."/>
            <person name="Levasseur A."/>
            <person name="Lombard V."/>
            <person name="Morin E."/>
            <person name="Otillar R."/>
            <person name="Lindquist E.A."/>
            <person name="Sun H."/>
            <person name="LaButti K.M."/>
            <person name="Schmutz J."/>
            <person name="Jabbour D."/>
            <person name="Luo H."/>
            <person name="Baker S.E."/>
            <person name="Pisabarro A.G."/>
            <person name="Walton J.D."/>
            <person name="Blanchette R.A."/>
            <person name="Henrissat B."/>
            <person name="Martin F."/>
            <person name="Cullen D."/>
            <person name="Hibbett D.S."/>
            <person name="Grigoriev I.V."/>
        </authorList>
    </citation>
    <scope>NUCLEOTIDE SEQUENCE [LARGE SCALE GENOMIC DNA]</scope>
    <source>
        <strain evidence="5">FD-172 SS1</strain>
    </source>
</reference>
<evidence type="ECO:0000256" key="1">
    <source>
        <dbReference type="ARBA" id="ARBA00008416"/>
    </source>
</evidence>
<dbReference type="EMBL" id="KL198018">
    <property type="protein sequence ID" value="KDQ20298.1"/>
    <property type="molecule type" value="Genomic_DNA"/>
</dbReference>
<gene>
    <name evidence="4" type="ORF">BOTBODRAFT_27717</name>
</gene>
<dbReference type="InParanoid" id="A0A067MX39"/>
<dbReference type="HOGENOM" id="CLU_064194_3_1_1"/>
<dbReference type="SUPFAM" id="SSF51182">
    <property type="entry name" value="RmlC-like cupins"/>
    <property type="match status" value="1"/>
</dbReference>
<dbReference type="PANTHER" id="PTHR43212:SF3">
    <property type="entry name" value="QUERCETIN 2,3-DIOXYGENASE"/>
    <property type="match status" value="1"/>
</dbReference>
<dbReference type="CDD" id="cd02910">
    <property type="entry name" value="cupin_Yhhw_N"/>
    <property type="match status" value="1"/>
</dbReference>
<name>A0A067MX39_BOTB1</name>
<dbReference type="InterPro" id="IPR012093">
    <property type="entry name" value="Pirin"/>
</dbReference>
<dbReference type="InterPro" id="IPR003829">
    <property type="entry name" value="Pirin_N_dom"/>
</dbReference>
<dbReference type="Pfam" id="PF02678">
    <property type="entry name" value="Pirin"/>
    <property type="match status" value="1"/>
</dbReference>
<feature type="domain" description="Pirin N-terminal" evidence="3">
    <location>
        <begin position="21"/>
        <end position="130"/>
    </location>
</feature>
<comment type="similarity">
    <text evidence="1 2">Belongs to the pirin family.</text>
</comment>
<dbReference type="Proteomes" id="UP000027195">
    <property type="component" value="Unassembled WGS sequence"/>
</dbReference>
<dbReference type="Gene3D" id="2.60.120.10">
    <property type="entry name" value="Jelly Rolls"/>
    <property type="match status" value="2"/>
</dbReference>
<proteinExistence type="inferred from homology"/>
<dbReference type="STRING" id="930990.A0A067MX39"/>
<evidence type="ECO:0000256" key="2">
    <source>
        <dbReference type="RuleBase" id="RU003457"/>
    </source>
</evidence>
<accession>A0A067MX39</accession>
<dbReference type="InterPro" id="IPR011051">
    <property type="entry name" value="RmlC_Cupin_sf"/>
</dbReference>
<dbReference type="InterPro" id="IPR014710">
    <property type="entry name" value="RmlC-like_jellyroll"/>
</dbReference>
<evidence type="ECO:0000313" key="5">
    <source>
        <dbReference type="Proteomes" id="UP000027195"/>
    </source>
</evidence>
<dbReference type="AlphaFoldDB" id="A0A067MX39"/>
<dbReference type="OrthoDB" id="10261807at2759"/>
<evidence type="ECO:0000259" key="3">
    <source>
        <dbReference type="Pfam" id="PF02678"/>
    </source>
</evidence>
<evidence type="ECO:0000313" key="4">
    <source>
        <dbReference type="EMBL" id="KDQ20298.1"/>
    </source>
</evidence>
<keyword evidence="5" id="KW-1185">Reference proteome</keyword>
<dbReference type="PANTHER" id="PTHR43212">
    <property type="entry name" value="QUERCETIN 2,3-DIOXYGENASE"/>
    <property type="match status" value="1"/>
</dbReference>
<organism evidence="4 5">
    <name type="scientific">Botryobasidium botryosum (strain FD-172 SS1)</name>
    <dbReference type="NCBI Taxonomy" id="930990"/>
    <lineage>
        <taxon>Eukaryota</taxon>
        <taxon>Fungi</taxon>
        <taxon>Dikarya</taxon>
        <taxon>Basidiomycota</taxon>
        <taxon>Agaricomycotina</taxon>
        <taxon>Agaricomycetes</taxon>
        <taxon>Cantharellales</taxon>
        <taxon>Botryobasidiaceae</taxon>
        <taxon>Botryobasidium</taxon>
    </lineage>
</organism>
<protein>
    <recommendedName>
        <fullName evidence="3">Pirin N-terminal domain-containing protein</fullName>
    </recommendedName>
</protein>
<sequence>MSNLTSPKYPSVKIEARPSHERGQYQNSWLKAFHSFSVPSYQDKRYMRFGSIRIINEDRVAPSNGFGLHPHSEMEIFTYIVSGELEHKDSMGNVEALKRGDVQLTSAGTGIRHSESNSNASHEAHLLQIWAYPSTDKLTPAYYTRHFTDEEKKDTLVRIVAPFNSRGVTSERDGAGPAPVHSPITLYATLISPTKSVTHVFPASVSAEPRKAYVQLPQTSGHNAGEARGARVRLNGGLELSEGDAAFVWGQEGDILEIENVGSELVAEVLVFDIE</sequence>